<dbReference type="Proteomes" id="UP000010121">
    <property type="component" value="Unassembled WGS sequence"/>
</dbReference>
<gene>
    <name evidence="1" type="ORF">Rsw2DRAFT_0801</name>
</gene>
<dbReference type="AlphaFoldDB" id="C8RYC3"/>
<name>C8RYC3_9RHOB</name>
<dbReference type="RefSeq" id="WP_008028297.1">
    <property type="nucleotide sequence ID" value="NZ_ACYY01000004.1"/>
</dbReference>
<protein>
    <submittedName>
        <fullName evidence="1">Uncharacterized protein</fullName>
    </submittedName>
</protein>
<dbReference type="OrthoDB" id="7644622at2"/>
<evidence type="ECO:0000313" key="1">
    <source>
        <dbReference type="EMBL" id="EEW26111.1"/>
    </source>
</evidence>
<keyword evidence="2" id="KW-1185">Reference proteome</keyword>
<evidence type="ECO:0000313" key="2">
    <source>
        <dbReference type="Proteomes" id="UP000010121"/>
    </source>
</evidence>
<reference evidence="1 2" key="1">
    <citation type="submission" date="2009-08" db="EMBL/GenBank/DDBJ databases">
        <title>The draft genome of Rhodobacter sp. SW2.</title>
        <authorList>
            <consortium name="US DOE Joint Genome Institute (JGI-PGF)"/>
            <person name="Lucas S."/>
            <person name="Copeland A."/>
            <person name="Lapidus A."/>
            <person name="Glavina del Rio T."/>
            <person name="Tice H."/>
            <person name="Bruce D."/>
            <person name="Goodwin L."/>
            <person name="Pitluck S."/>
            <person name="Larimer F."/>
            <person name="Land M.L."/>
            <person name="Hauser L."/>
            <person name="Emerson D."/>
        </authorList>
    </citation>
    <scope>NUCLEOTIDE SEQUENCE [LARGE SCALE GENOMIC DNA]</scope>
    <source>
        <strain evidence="1 2">SW2</strain>
    </source>
</reference>
<proteinExistence type="predicted"/>
<accession>C8RYC3</accession>
<dbReference type="EMBL" id="ACYY01000004">
    <property type="protein sequence ID" value="EEW26111.1"/>
    <property type="molecule type" value="Genomic_DNA"/>
</dbReference>
<comment type="caution">
    <text evidence="1">The sequence shown here is derived from an EMBL/GenBank/DDBJ whole genome shotgun (WGS) entry which is preliminary data.</text>
</comment>
<sequence>MLLLGKTDSEGVVTASKRIAGFGGTVELETEMYAALSALLEDPVNYGLFVMDCDAFGGIEAGMKAFAMLGMLRAQMPVILISKDCAVQTFPEDRSAPIQLRAPLSAVSLRVGFEHALRERRLWRAA</sequence>
<organism evidence="1 2">
    <name type="scientific">Rhodobacter ferrooxidans</name>
    <dbReference type="NCBI Taxonomy" id="371731"/>
    <lineage>
        <taxon>Bacteria</taxon>
        <taxon>Pseudomonadati</taxon>
        <taxon>Pseudomonadota</taxon>
        <taxon>Alphaproteobacteria</taxon>
        <taxon>Rhodobacterales</taxon>
        <taxon>Rhodobacter group</taxon>
        <taxon>Rhodobacter</taxon>
    </lineage>
</organism>